<organism evidence="1 2">
    <name type="scientific">Anaeromyces robustus</name>
    <dbReference type="NCBI Taxonomy" id="1754192"/>
    <lineage>
        <taxon>Eukaryota</taxon>
        <taxon>Fungi</taxon>
        <taxon>Fungi incertae sedis</taxon>
        <taxon>Chytridiomycota</taxon>
        <taxon>Chytridiomycota incertae sedis</taxon>
        <taxon>Neocallimastigomycetes</taxon>
        <taxon>Neocallimastigales</taxon>
        <taxon>Neocallimastigaceae</taxon>
        <taxon>Anaeromyces</taxon>
    </lineage>
</organism>
<dbReference type="Proteomes" id="UP000193944">
    <property type="component" value="Unassembled WGS sequence"/>
</dbReference>
<reference evidence="1 2" key="2">
    <citation type="submission" date="2016-08" db="EMBL/GenBank/DDBJ databases">
        <title>Pervasive Adenine N6-methylation of Active Genes in Fungi.</title>
        <authorList>
            <consortium name="DOE Joint Genome Institute"/>
            <person name="Mondo S.J."/>
            <person name="Dannebaum R.O."/>
            <person name="Kuo R.C."/>
            <person name="Labutti K."/>
            <person name="Haridas S."/>
            <person name="Kuo A."/>
            <person name="Salamov A."/>
            <person name="Ahrendt S.R."/>
            <person name="Lipzen A."/>
            <person name="Sullivan W."/>
            <person name="Andreopoulos W.B."/>
            <person name="Clum A."/>
            <person name="Lindquist E."/>
            <person name="Daum C."/>
            <person name="Ramamoorthy G.K."/>
            <person name="Gryganskyi A."/>
            <person name="Culley D."/>
            <person name="Magnuson J.K."/>
            <person name="James T.Y."/>
            <person name="O'Malley M.A."/>
            <person name="Stajich J.E."/>
            <person name="Spatafora J.W."/>
            <person name="Visel A."/>
            <person name="Grigoriev I.V."/>
        </authorList>
    </citation>
    <scope>NUCLEOTIDE SEQUENCE [LARGE SCALE GENOMIC DNA]</scope>
    <source>
        <strain evidence="1 2">S4</strain>
    </source>
</reference>
<keyword evidence="2" id="KW-1185">Reference proteome</keyword>
<name>A0A1Y1WXU7_9FUNG</name>
<protein>
    <submittedName>
        <fullName evidence="1">Uncharacterized protein</fullName>
    </submittedName>
</protein>
<dbReference type="AlphaFoldDB" id="A0A1Y1WXU7"/>
<evidence type="ECO:0000313" key="2">
    <source>
        <dbReference type="Proteomes" id="UP000193944"/>
    </source>
</evidence>
<sequence length="154" mass="18243">MKYQTGEHGTRRWINENDEEHIDAYWGSKKAWEEIPEIIHIDHGYDETKPESELTLEDMKRAAVFRGGSCDSTEMTKGDWKTPLKFTCQYGHHFIGSPRLILEGGHWCDECERKSWNYGNRAKKDKFFAQVWDPLHEPNELREYPKIVNELEIE</sequence>
<gene>
    <name evidence="1" type="ORF">BCR32DRAFT_247280</name>
</gene>
<evidence type="ECO:0000313" key="1">
    <source>
        <dbReference type="EMBL" id="ORX78272.1"/>
    </source>
</evidence>
<dbReference type="STRING" id="1754192.A0A1Y1WXU7"/>
<accession>A0A1Y1WXU7</accession>
<comment type="caution">
    <text evidence="1">The sequence shown here is derived from an EMBL/GenBank/DDBJ whole genome shotgun (WGS) entry which is preliminary data.</text>
</comment>
<dbReference type="EMBL" id="MCFG01000216">
    <property type="protein sequence ID" value="ORX78272.1"/>
    <property type="molecule type" value="Genomic_DNA"/>
</dbReference>
<reference evidence="1 2" key="1">
    <citation type="submission" date="2016-08" db="EMBL/GenBank/DDBJ databases">
        <title>A Parts List for Fungal Cellulosomes Revealed by Comparative Genomics.</title>
        <authorList>
            <consortium name="DOE Joint Genome Institute"/>
            <person name="Haitjema C.H."/>
            <person name="Gilmore S.P."/>
            <person name="Henske J.K."/>
            <person name="Solomon K.V."/>
            <person name="De Groot R."/>
            <person name="Kuo A."/>
            <person name="Mondo S.J."/>
            <person name="Salamov A.A."/>
            <person name="Labutti K."/>
            <person name="Zhao Z."/>
            <person name="Chiniquy J."/>
            <person name="Barry K."/>
            <person name="Brewer H.M."/>
            <person name="Purvine S.O."/>
            <person name="Wright A.T."/>
            <person name="Boxma B."/>
            <person name="Van Alen T."/>
            <person name="Hackstein J.H."/>
            <person name="Baker S.E."/>
            <person name="Grigoriev I.V."/>
            <person name="O'Malley M.A."/>
        </authorList>
    </citation>
    <scope>NUCLEOTIDE SEQUENCE [LARGE SCALE GENOMIC DNA]</scope>
    <source>
        <strain evidence="1 2">S4</strain>
    </source>
</reference>
<proteinExistence type="predicted"/>
<dbReference type="OrthoDB" id="411576at2759"/>